<dbReference type="EMBL" id="VRUR01000002">
    <property type="protein sequence ID" value="TXN35732.1"/>
    <property type="molecule type" value="Genomic_DNA"/>
</dbReference>
<dbReference type="AlphaFoldDB" id="A0A5C8V3Y0"/>
<sequence>MANSRFLKKPLLSLICFVCILSCSSNDDSGDSDDSPENAAIEGFYTGSIAITIDGNDITVPMSLIVNMASTNKFAGDFFETNGFTPCCSSNPQDGTFNFDYNPETMALTNFIIRVDFNIDPNTPCTGLYTGEGTLDTTGNANRLVAQMNVDDCNVANTPAVFTLTKVSELN</sequence>
<evidence type="ECO:0000313" key="2">
    <source>
        <dbReference type="EMBL" id="TXN35732.1"/>
    </source>
</evidence>
<gene>
    <name evidence="2" type="ORF">FVB32_14255</name>
</gene>
<evidence type="ECO:0000256" key="1">
    <source>
        <dbReference type="SAM" id="SignalP"/>
    </source>
</evidence>
<reference evidence="2 3" key="1">
    <citation type="submission" date="2019-08" db="EMBL/GenBank/DDBJ databases">
        <title>Professor.</title>
        <authorList>
            <person name="Park J.S."/>
        </authorList>
    </citation>
    <scope>NUCLEOTIDE SEQUENCE [LARGE SCALE GENOMIC DNA]</scope>
    <source>
        <strain evidence="2 3">176CP5-101</strain>
    </source>
</reference>
<name>A0A5C8V3Y0_9FLAO</name>
<dbReference type="RefSeq" id="WP_147744506.1">
    <property type="nucleotide sequence ID" value="NZ_VRUR01000002.1"/>
</dbReference>
<dbReference type="Proteomes" id="UP000321456">
    <property type="component" value="Unassembled WGS sequence"/>
</dbReference>
<comment type="caution">
    <text evidence="2">The sequence shown here is derived from an EMBL/GenBank/DDBJ whole genome shotgun (WGS) entry which is preliminary data.</text>
</comment>
<keyword evidence="3" id="KW-1185">Reference proteome</keyword>
<feature type="chain" id="PRO_5023045681" description="Lipocalin-like domain-containing protein" evidence="1">
    <location>
        <begin position="28"/>
        <end position="171"/>
    </location>
</feature>
<organism evidence="2 3">
    <name type="scientific">Flagellimonas hymeniacidonis</name>
    <dbReference type="NCBI Taxonomy" id="2603628"/>
    <lineage>
        <taxon>Bacteria</taxon>
        <taxon>Pseudomonadati</taxon>
        <taxon>Bacteroidota</taxon>
        <taxon>Flavobacteriia</taxon>
        <taxon>Flavobacteriales</taxon>
        <taxon>Flavobacteriaceae</taxon>
        <taxon>Flagellimonas</taxon>
    </lineage>
</organism>
<evidence type="ECO:0000313" key="3">
    <source>
        <dbReference type="Proteomes" id="UP000321456"/>
    </source>
</evidence>
<evidence type="ECO:0008006" key="4">
    <source>
        <dbReference type="Google" id="ProtNLM"/>
    </source>
</evidence>
<proteinExistence type="predicted"/>
<accession>A0A5C8V3Y0</accession>
<feature type="signal peptide" evidence="1">
    <location>
        <begin position="1"/>
        <end position="27"/>
    </location>
</feature>
<protein>
    <recommendedName>
        <fullName evidence="4">Lipocalin-like domain-containing protein</fullName>
    </recommendedName>
</protein>
<keyword evidence="1" id="KW-0732">Signal</keyword>